<dbReference type="InterPro" id="IPR002401">
    <property type="entry name" value="Cyt_P450_E_grp-I"/>
</dbReference>
<dbReference type="PANTHER" id="PTHR24305">
    <property type="entry name" value="CYTOCHROME P450"/>
    <property type="match status" value="1"/>
</dbReference>
<dbReference type="EMBL" id="JAGSOG010000041">
    <property type="protein sequence ID" value="MBR7833862.1"/>
    <property type="molecule type" value="Genomic_DNA"/>
</dbReference>
<gene>
    <name evidence="6" type="ORF">KDL01_11330</name>
</gene>
<evidence type="ECO:0000313" key="6">
    <source>
        <dbReference type="EMBL" id="MBR7833862.1"/>
    </source>
</evidence>
<keyword evidence="3 4" id="KW-0408">Iron</keyword>
<evidence type="ECO:0000256" key="4">
    <source>
        <dbReference type="RuleBase" id="RU000461"/>
    </source>
</evidence>
<keyword evidence="4" id="KW-0560">Oxidoreductase</keyword>
<name>A0A941IQ61_9ACTN</name>
<dbReference type="RefSeq" id="WP_212528382.1">
    <property type="nucleotide sequence ID" value="NZ_JAGSOG010000041.1"/>
</dbReference>
<dbReference type="PROSITE" id="PS00086">
    <property type="entry name" value="CYTOCHROME_P450"/>
    <property type="match status" value="1"/>
</dbReference>
<sequence length="485" mass="53346">MSESAPAVVAPAPGRWPLLGHFLPLRRDPLRFMDTLRGHGDLVGLHVGPLRFVVVCDPRLAHEVLTDLRTYDRTGPVYDRVRRAMGAGVATSAYPEHRRQRLMMQPAFHARHLPGYAEVMRGQTAALLGGWRPGETVDFANEMFRLTTSIALRALFSAGLAPAESEKLREAFEVFLRGSYTQIALPAYGRLPLPGNLRYRAALRQWRKQVRDLITRYRAAGDEQDLMARLLAALGEEGEGMTDAELSDQVAVLLIAGGETTSATLTWAMYLLCTHPEVLRAAGEEAARVLGDGVAEWGQLPQLELTGRVVQEALRMYPPSWLLARTATREARLGGLVIPVGTTLLVSQYLLHRDPDVFPEPNRFDPDRWLARGGAGAPNATVRRAYLPFGGGPTKCLGEQFASAEAVLALASILARWAPELRDTRFAEKPDCRLVLLPRHLPVRLVPRKGRAPDAPAPRIPLGDQLTTAVPPRSDEHAAQEVVAE</sequence>
<evidence type="ECO:0000313" key="7">
    <source>
        <dbReference type="Proteomes" id="UP000675781"/>
    </source>
</evidence>
<dbReference type="InterPro" id="IPR001128">
    <property type="entry name" value="Cyt_P450"/>
</dbReference>
<dbReference type="GO" id="GO:0016705">
    <property type="term" value="F:oxidoreductase activity, acting on paired donors, with incorporation or reduction of molecular oxygen"/>
    <property type="evidence" value="ECO:0007669"/>
    <property type="project" value="InterPro"/>
</dbReference>
<dbReference type="InterPro" id="IPR017972">
    <property type="entry name" value="Cyt_P450_CS"/>
</dbReference>
<dbReference type="PRINTS" id="PR00463">
    <property type="entry name" value="EP450I"/>
</dbReference>
<keyword evidence="3 4" id="KW-0349">Heme</keyword>
<evidence type="ECO:0000256" key="2">
    <source>
        <dbReference type="ARBA" id="ARBA00010617"/>
    </source>
</evidence>
<dbReference type="AlphaFoldDB" id="A0A941IQ61"/>
<dbReference type="GO" id="GO:0005506">
    <property type="term" value="F:iron ion binding"/>
    <property type="evidence" value="ECO:0007669"/>
    <property type="project" value="InterPro"/>
</dbReference>
<keyword evidence="7" id="KW-1185">Reference proteome</keyword>
<dbReference type="PRINTS" id="PR00385">
    <property type="entry name" value="P450"/>
</dbReference>
<evidence type="ECO:0000256" key="1">
    <source>
        <dbReference type="ARBA" id="ARBA00001971"/>
    </source>
</evidence>
<organism evidence="6 7">
    <name type="scientific">Actinospica durhamensis</name>
    <dbReference type="NCBI Taxonomy" id="1508375"/>
    <lineage>
        <taxon>Bacteria</taxon>
        <taxon>Bacillati</taxon>
        <taxon>Actinomycetota</taxon>
        <taxon>Actinomycetes</taxon>
        <taxon>Catenulisporales</taxon>
        <taxon>Actinospicaceae</taxon>
        <taxon>Actinospica</taxon>
    </lineage>
</organism>
<feature type="binding site" description="axial binding residue" evidence="3">
    <location>
        <position position="396"/>
    </location>
    <ligand>
        <name>heme</name>
        <dbReference type="ChEBI" id="CHEBI:30413"/>
    </ligand>
    <ligandPart>
        <name>Fe</name>
        <dbReference type="ChEBI" id="CHEBI:18248"/>
    </ligandPart>
</feature>
<proteinExistence type="inferred from homology"/>
<dbReference type="InterPro" id="IPR036396">
    <property type="entry name" value="Cyt_P450_sf"/>
</dbReference>
<protein>
    <submittedName>
        <fullName evidence="6">Cytochrome P450</fullName>
    </submittedName>
</protein>
<evidence type="ECO:0000256" key="5">
    <source>
        <dbReference type="SAM" id="MobiDB-lite"/>
    </source>
</evidence>
<comment type="similarity">
    <text evidence="2 4">Belongs to the cytochrome P450 family.</text>
</comment>
<comment type="caution">
    <text evidence="6">The sequence shown here is derived from an EMBL/GenBank/DDBJ whole genome shotgun (WGS) entry which is preliminary data.</text>
</comment>
<keyword evidence="3 4" id="KW-0479">Metal-binding</keyword>
<feature type="region of interest" description="Disordered" evidence="5">
    <location>
        <begin position="448"/>
        <end position="485"/>
    </location>
</feature>
<dbReference type="Pfam" id="PF00067">
    <property type="entry name" value="p450"/>
    <property type="match status" value="1"/>
</dbReference>
<dbReference type="PANTHER" id="PTHR24305:SF166">
    <property type="entry name" value="CYTOCHROME P450 12A4, MITOCHONDRIAL-RELATED"/>
    <property type="match status" value="1"/>
</dbReference>
<evidence type="ECO:0000256" key="3">
    <source>
        <dbReference type="PIRSR" id="PIRSR602401-1"/>
    </source>
</evidence>
<dbReference type="GO" id="GO:0004497">
    <property type="term" value="F:monooxygenase activity"/>
    <property type="evidence" value="ECO:0007669"/>
    <property type="project" value="UniProtKB-KW"/>
</dbReference>
<dbReference type="GO" id="GO:0020037">
    <property type="term" value="F:heme binding"/>
    <property type="evidence" value="ECO:0007669"/>
    <property type="project" value="InterPro"/>
</dbReference>
<dbReference type="Gene3D" id="1.10.630.10">
    <property type="entry name" value="Cytochrome P450"/>
    <property type="match status" value="1"/>
</dbReference>
<dbReference type="Proteomes" id="UP000675781">
    <property type="component" value="Unassembled WGS sequence"/>
</dbReference>
<accession>A0A941IQ61</accession>
<comment type="cofactor">
    <cofactor evidence="1 3">
        <name>heme</name>
        <dbReference type="ChEBI" id="CHEBI:30413"/>
    </cofactor>
</comment>
<dbReference type="InterPro" id="IPR050121">
    <property type="entry name" value="Cytochrome_P450_monoxygenase"/>
</dbReference>
<keyword evidence="4" id="KW-0503">Monooxygenase</keyword>
<reference evidence="6" key="1">
    <citation type="submission" date="2021-04" db="EMBL/GenBank/DDBJ databases">
        <title>Genome based classification of Actinospica acidithermotolerans sp. nov., an actinobacterium isolated from an Indonesian hot spring.</title>
        <authorList>
            <person name="Kusuma A.B."/>
            <person name="Putra K.E."/>
            <person name="Nafisah S."/>
            <person name="Loh J."/>
            <person name="Nouioui I."/>
            <person name="Goodfellow M."/>
        </authorList>
    </citation>
    <scope>NUCLEOTIDE SEQUENCE</scope>
    <source>
        <strain evidence="6">CSCA 57</strain>
    </source>
</reference>
<dbReference type="SUPFAM" id="SSF48264">
    <property type="entry name" value="Cytochrome P450"/>
    <property type="match status" value="1"/>
</dbReference>